<dbReference type="VEuPathDB" id="AmoebaDB:FDP41_001511"/>
<sequence length="405" mass="44607">MTTEIGMNFPLHQQTTVQEILNGAALQSISNSNNNSSSNITQARPTNLLTSYQYAAFAINGPFLVVFSLTSIVIISIMIKLRNQQSQMSTSHRSEAKKNQRILFSLLLSLSLCSLLNMFTRIGSELTYVSNQPKTVLIANSILKGIDRSVLCLTTLFEFLLITFVSHVFLGTTRKVGAISEKKYRILRILVLHVFTTVLTIDLLTVAIFCLVVGGVLAADLGAAIANYFVMTVLIVAALSFALITSLQLSLMHYVGFLLLRSIQQGEKKLQNSSLNTIPKTLEEENPNSKLSKIPSHSALQGVNTKRVALKKAISVLIGVTISLVFQFLGFFCVPFTMLNSNAMLIFFALHDLTLAFILILFVVIYRPLHDIQETNSTSFNANVQQQTSTTGDKNSQKVFPSACV</sequence>
<evidence type="ECO:0000256" key="2">
    <source>
        <dbReference type="SAM" id="Phobius"/>
    </source>
</evidence>
<gene>
    <name evidence="3" type="ORF">FDP41_001511</name>
</gene>
<feature type="transmembrane region" description="Helical" evidence="2">
    <location>
        <begin position="344"/>
        <end position="366"/>
    </location>
</feature>
<keyword evidence="2" id="KW-1133">Transmembrane helix</keyword>
<dbReference type="OMA" id="VISWNCY"/>
<dbReference type="VEuPathDB" id="AmoebaDB:NfTy_030970"/>
<evidence type="ECO:0000313" key="4">
    <source>
        <dbReference type="Proteomes" id="UP000444721"/>
    </source>
</evidence>
<dbReference type="AlphaFoldDB" id="A0A6A5BZS8"/>
<keyword evidence="2" id="KW-0472">Membrane</keyword>
<feature type="transmembrane region" description="Helical" evidence="2">
    <location>
        <begin position="190"/>
        <end position="217"/>
    </location>
</feature>
<dbReference type="EMBL" id="VFQX01000027">
    <property type="protein sequence ID" value="KAF0979168.1"/>
    <property type="molecule type" value="Genomic_DNA"/>
</dbReference>
<feature type="transmembrane region" description="Helical" evidence="2">
    <location>
        <begin position="102"/>
        <end position="120"/>
    </location>
</feature>
<name>A0A6A5BZS8_NAEFO</name>
<dbReference type="Proteomes" id="UP000444721">
    <property type="component" value="Unassembled WGS sequence"/>
</dbReference>
<protein>
    <recommendedName>
        <fullName evidence="5">G-protein coupled receptors family 1 profile domain-containing protein</fullName>
    </recommendedName>
</protein>
<proteinExistence type="predicted"/>
<dbReference type="RefSeq" id="XP_044563881.1">
    <property type="nucleotide sequence ID" value="XM_044704604.1"/>
</dbReference>
<dbReference type="OrthoDB" id="10520289at2759"/>
<feature type="transmembrane region" description="Helical" evidence="2">
    <location>
        <begin position="148"/>
        <end position="170"/>
    </location>
</feature>
<feature type="transmembrane region" description="Helical" evidence="2">
    <location>
        <begin position="229"/>
        <end position="260"/>
    </location>
</feature>
<organism evidence="3 4">
    <name type="scientific">Naegleria fowleri</name>
    <name type="common">Brain eating amoeba</name>
    <dbReference type="NCBI Taxonomy" id="5763"/>
    <lineage>
        <taxon>Eukaryota</taxon>
        <taxon>Discoba</taxon>
        <taxon>Heterolobosea</taxon>
        <taxon>Tetramitia</taxon>
        <taxon>Eutetramitia</taxon>
        <taxon>Vahlkampfiidae</taxon>
        <taxon>Naegleria</taxon>
    </lineage>
</organism>
<feature type="transmembrane region" description="Helical" evidence="2">
    <location>
        <begin position="54"/>
        <end position="81"/>
    </location>
</feature>
<evidence type="ECO:0000256" key="1">
    <source>
        <dbReference type="SAM" id="MobiDB-lite"/>
    </source>
</evidence>
<evidence type="ECO:0000313" key="3">
    <source>
        <dbReference type="EMBL" id="KAF0979168.1"/>
    </source>
</evidence>
<comment type="caution">
    <text evidence="3">The sequence shown here is derived from an EMBL/GenBank/DDBJ whole genome shotgun (WGS) entry which is preliminary data.</text>
</comment>
<dbReference type="GeneID" id="68108729"/>
<reference evidence="3 4" key="1">
    <citation type="journal article" date="2019" name="Sci. Rep.">
        <title>Nanopore sequencing improves the draft genome of the human pathogenic amoeba Naegleria fowleri.</title>
        <authorList>
            <person name="Liechti N."/>
            <person name="Schurch N."/>
            <person name="Bruggmann R."/>
            <person name="Wittwer M."/>
        </authorList>
    </citation>
    <scope>NUCLEOTIDE SEQUENCE [LARGE SCALE GENOMIC DNA]</scope>
    <source>
        <strain evidence="3 4">ATCC 30894</strain>
    </source>
</reference>
<accession>A0A6A5BZS8</accession>
<feature type="region of interest" description="Disordered" evidence="1">
    <location>
        <begin position="383"/>
        <end position="405"/>
    </location>
</feature>
<feature type="compositionally biased region" description="Polar residues" evidence="1">
    <location>
        <begin position="383"/>
        <end position="399"/>
    </location>
</feature>
<keyword evidence="4" id="KW-1185">Reference proteome</keyword>
<keyword evidence="2" id="KW-0812">Transmembrane</keyword>
<feature type="transmembrane region" description="Helical" evidence="2">
    <location>
        <begin position="316"/>
        <end position="338"/>
    </location>
</feature>
<dbReference type="VEuPathDB" id="AmoebaDB:NF0108790"/>
<evidence type="ECO:0008006" key="5">
    <source>
        <dbReference type="Google" id="ProtNLM"/>
    </source>
</evidence>
<dbReference type="VEuPathDB" id="AmoebaDB:NfTy_053410"/>